<protein>
    <submittedName>
        <fullName evidence="1">Uncharacterized protein</fullName>
    </submittedName>
</protein>
<reference evidence="1" key="1">
    <citation type="submission" date="2020-07" db="EMBL/GenBank/DDBJ databases">
        <title>The High-quality genome of the commercially important snow crab, Chionoecetes opilio.</title>
        <authorList>
            <person name="Jeong J.-H."/>
            <person name="Ryu S."/>
        </authorList>
    </citation>
    <scope>NUCLEOTIDE SEQUENCE</scope>
    <source>
        <strain evidence="1">MADBK_172401_WGS</strain>
        <tissue evidence="1">Digestive gland</tissue>
    </source>
</reference>
<sequence length="148" mass="16749">MDNCASHGLPQVNLCDCFPTLPSTRIDDLIARALGQHLLKTPELLTQAAVSQLTMQAGQEPPSDRATTVTSWDTRWDKAKYDPKWPISAILSTLLRLLGSLRRFLVWQVYYRRFCRPTSRPLRPSHLAPSGAVTYNWTTFCQAAFNQT</sequence>
<dbReference type="EMBL" id="JACEEZ010002905">
    <property type="protein sequence ID" value="KAG0727876.1"/>
    <property type="molecule type" value="Genomic_DNA"/>
</dbReference>
<accession>A0A8J5D115</accession>
<name>A0A8J5D115_CHIOP</name>
<dbReference type="Proteomes" id="UP000770661">
    <property type="component" value="Unassembled WGS sequence"/>
</dbReference>
<evidence type="ECO:0000313" key="2">
    <source>
        <dbReference type="Proteomes" id="UP000770661"/>
    </source>
</evidence>
<proteinExistence type="predicted"/>
<gene>
    <name evidence="1" type="ORF">GWK47_033716</name>
</gene>
<comment type="caution">
    <text evidence="1">The sequence shown here is derived from an EMBL/GenBank/DDBJ whole genome shotgun (WGS) entry which is preliminary data.</text>
</comment>
<organism evidence="1 2">
    <name type="scientific">Chionoecetes opilio</name>
    <name type="common">Atlantic snow crab</name>
    <name type="synonym">Cancer opilio</name>
    <dbReference type="NCBI Taxonomy" id="41210"/>
    <lineage>
        <taxon>Eukaryota</taxon>
        <taxon>Metazoa</taxon>
        <taxon>Ecdysozoa</taxon>
        <taxon>Arthropoda</taxon>
        <taxon>Crustacea</taxon>
        <taxon>Multicrustacea</taxon>
        <taxon>Malacostraca</taxon>
        <taxon>Eumalacostraca</taxon>
        <taxon>Eucarida</taxon>
        <taxon>Decapoda</taxon>
        <taxon>Pleocyemata</taxon>
        <taxon>Brachyura</taxon>
        <taxon>Eubrachyura</taxon>
        <taxon>Majoidea</taxon>
        <taxon>Majidae</taxon>
        <taxon>Chionoecetes</taxon>
    </lineage>
</organism>
<dbReference type="AlphaFoldDB" id="A0A8J5D115"/>
<keyword evidence="2" id="KW-1185">Reference proteome</keyword>
<evidence type="ECO:0000313" key="1">
    <source>
        <dbReference type="EMBL" id="KAG0727876.1"/>
    </source>
</evidence>